<protein>
    <recommendedName>
        <fullName evidence="5">SPOR domain-containing protein</fullName>
    </recommendedName>
</protein>
<reference evidence="3 4" key="1">
    <citation type="submission" date="2024-02" db="EMBL/GenBank/DDBJ databases">
        <title>Roseibium algae sp. nov., isolated from marine alga (Grateloupia sp.), showing potential in myo-inositol conversion.</title>
        <authorList>
            <person name="Wang Y."/>
        </authorList>
    </citation>
    <scope>NUCLEOTIDE SEQUENCE [LARGE SCALE GENOMIC DNA]</scope>
    <source>
        <strain evidence="3 4">H3510</strain>
    </source>
</reference>
<name>A0ABU8TN51_9HYPH</name>
<accession>A0ABU8TN51</accession>
<evidence type="ECO:0000256" key="2">
    <source>
        <dbReference type="SAM" id="MobiDB-lite"/>
    </source>
</evidence>
<evidence type="ECO:0000313" key="3">
    <source>
        <dbReference type="EMBL" id="MEJ8475585.1"/>
    </source>
</evidence>
<evidence type="ECO:0000256" key="1">
    <source>
        <dbReference type="SAM" id="Coils"/>
    </source>
</evidence>
<keyword evidence="4" id="KW-1185">Reference proteome</keyword>
<dbReference type="EMBL" id="JBAKIA010000012">
    <property type="protein sequence ID" value="MEJ8475585.1"/>
    <property type="molecule type" value="Genomic_DNA"/>
</dbReference>
<comment type="caution">
    <text evidence="3">The sequence shown here is derived from an EMBL/GenBank/DDBJ whole genome shotgun (WGS) entry which is preliminary data.</text>
</comment>
<feature type="region of interest" description="Disordered" evidence="2">
    <location>
        <begin position="52"/>
        <end position="103"/>
    </location>
</feature>
<sequence>MITSADQIESSQIKTLQLEVVALRRRLGMLSEQNDNYSRRLAALENQPAILSTNFPSKSAPEPIPGTPVEGQDQETASKAAKPPVPLKRPAVTAAAKSTKQPTEMMRTIDTVPAPETGIGPLTSASAKGAPKQQKKQYEPVRIVAASNAMDDEITTSSINESAIPKEEPEPKPLMIMPSKPAGKATGSGKSAIGRSDFGAVVGRYDTKELAAAAWQAFKEENSERMQDMLPVVAPSQLQPGKVDLLIGPFANAADAMVACLRLLDISETCHPAFFVGEDADKLVASLTPGN</sequence>
<dbReference type="Proteomes" id="UP001385499">
    <property type="component" value="Unassembled WGS sequence"/>
</dbReference>
<dbReference type="RefSeq" id="WP_340275716.1">
    <property type="nucleotide sequence ID" value="NZ_JBAKIA010000012.1"/>
</dbReference>
<gene>
    <name evidence="3" type="ORF">V6575_15945</name>
</gene>
<evidence type="ECO:0008006" key="5">
    <source>
        <dbReference type="Google" id="ProtNLM"/>
    </source>
</evidence>
<evidence type="ECO:0000313" key="4">
    <source>
        <dbReference type="Proteomes" id="UP001385499"/>
    </source>
</evidence>
<proteinExistence type="predicted"/>
<keyword evidence="1" id="KW-0175">Coiled coil</keyword>
<organism evidence="3 4">
    <name type="scientific">Roseibium algae</name>
    <dbReference type="NCBI Taxonomy" id="3123038"/>
    <lineage>
        <taxon>Bacteria</taxon>
        <taxon>Pseudomonadati</taxon>
        <taxon>Pseudomonadota</taxon>
        <taxon>Alphaproteobacteria</taxon>
        <taxon>Hyphomicrobiales</taxon>
        <taxon>Stappiaceae</taxon>
        <taxon>Roseibium</taxon>
    </lineage>
</organism>
<feature type="coiled-coil region" evidence="1">
    <location>
        <begin position="13"/>
        <end position="47"/>
    </location>
</feature>